<comment type="caution">
    <text evidence="1">The sequence shown here is derived from an EMBL/GenBank/DDBJ whole genome shotgun (WGS) entry which is preliminary data.</text>
</comment>
<sequence length="92" mass="10657">MKSELLYNESKNEKIESSQNKLRSTFYMNQITRNFERLSPVTHTGNEINKNENLGNSLVAENKEVQDNRLDDPQIFTSNSMNHQLADNRPSV</sequence>
<proteinExistence type="predicted"/>
<keyword evidence="2" id="KW-1185">Reference proteome</keyword>
<dbReference type="EMBL" id="JANQDX010000011">
    <property type="protein sequence ID" value="KAL0916052.1"/>
    <property type="molecule type" value="Genomic_DNA"/>
</dbReference>
<protein>
    <submittedName>
        <fullName evidence="1">Uncharacterized protein</fullName>
    </submittedName>
</protein>
<dbReference type="AlphaFoldDB" id="A0ABD0UT89"/>
<organism evidence="1 2">
    <name type="scientific">Dendrobium thyrsiflorum</name>
    <name type="common">Pinecone-like raceme dendrobium</name>
    <name type="synonym">Orchid</name>
    <dbReference type="NCBI Taxonomy" id="117978"/>
    <lineage>
        <taxon>Eukaryota</taxon>
        <taxon>Viridiplantae</taxon>
        <taxon>Streptophyta</taxon>
        <taxon>Embryophyta</taxon>
        <taxon>Tracheophyta</taxon>
        <taxon>Spermatophyta</taxon>
        <taxon>Magnoliopsida</taxon>
        <taxon>Liliopsida</taxon>
        <taxon>Asparagales</taxon>
        <taxon>Orchidaceae</taxon>
        <taxon>Epidendroideae</taxon>
        <taxon>Malaxideae</taxon>
        <taxon>Dendrobiinae</taxon>
        <taxon>Dendrobium</taxon>
    </lineage>
</organism>
<gene>
    <name evidence="1" type="ORF">M5K25_013534</name>
</gene>
<accession>A0ABD0UT89</accession>
<evidence type="ECO:0000313" key="2">
    <source>
        <dbReference type="Proteomes" id="UP001552299"/>
    </source>
</evidence>
<evidence type="ECO:0000313" key="1">
    <source>
        <dbReference type="EMBL" id="KAL0916052.1"/>
    </source>
</evidence>
<name>A0ABD0UT89_DENTH</name>
<reference evidence="1 2" key="1">
    <citation type="journal article" date="2024" name="Plant Biotechnol. J.">
        <title>Dendrobium thyrsiflorum genome and its molecular insights into genes involved in important horticultural traits.</title>
        <authorList>
            <person name="Chen B."/>
            <person name="Wang J.Y."/>
            <person name="Zheng P.J."/>
            <person name="Li K.L."/>
            <person name="Liang Y.M."/>
            <person name="Chen X.F."/>
            <person name="Zhang C."/>
            <person name="Zhao X."/>
            <person name="He X."/>
            <person name="Zhang G.Q."/>
            <person name="Liu Z.J."/>
            <person name="Xu Q."/>
        </authorList>
    </citation>
    <scope>NUCLEOTIDE SEQUENCE [LARGE SCALE GENOMIC DNA]</scope>
    <source>
        <strain evidence="1">GZMU011</strain>
    </source>
</reference>
<dbReference type="Proteomes" id="UP001552299">
    <property type="component" value="Unassembled WGS sequence"/>
</dbReference>